<dbReference type="EMBL" id="JAFMOU010000068">
    <property type="protein sequence ID" value="MBU9835747.1"/>
    <property type="molecule type" value="Genomic_DNA"/>
</dbReference>
<evidence type="ECO:0000313" key="1">
    <source>
        <dbReference type="EMBL" id="MBU9835747.1"/>
    </source>
</evidence>
<dbReference type="Proteomes" id="UP000699865">
    <property type="component" value="Unassembled WGS sequence"/>
</dbReference>
<sequence>MAFTEQSRKGFMKVLTDNASFEKWFIKDYLNINNDPLNSSIFTDEELACVLSEAAPRSFPCLVLVDSHNVIGGADPLRYIYKQELRLMQKLLEGNGVSC</sequence>
<comment type="caution">
    <text evidence="1">The sequence shown here is derived from an EMBL/GenBank/DDBJ whole genome shotgun (WGS) entry which is preliminary data.</text>
</comment>
<evidence type="ECO:0000313" key="2">
    <source>
        <dbReference type="Proteomes" id="UP000699865"/>
    </source>
</evidence>
<organism evidence="1 2">
    <name type="scientific">Rahnella perminowiae</name>
    <dbReference type="NCBI Taxonomy" id="2816244"/>
    <lineage>
        <taxon>Bacteria</taxon>
        <taxon>Pseudomonadati</taxon>
        <taxon>Pseudomonadota</taxon>
        <taxon>Gammaproteobacteria</taxon>
        <taxon>Enterobacterales</taxon>
        <taxon>Yersiniaceae</taxon>
        <taxon>Rahnella</taxon>
    </lineage>
</organism>
<protein>
    <submittedName>
        <fullName evidence="1">Uncharacterized protein</fullName>
    </submittedName>
</protein>
<gene>
    <name evidence="1" type="ORF">J1786_13120</name>
</gene>
<name>A0ABS6L1K6_9GAMM</name>
<reference evidence="1 2" key="1">
    <citation type="submission" date="2021-03" db="EMBL/GenBank/DDBJ databases">
        <title>Five novel Rahnella species.</title>
        <authorList>
            <person name="Brady C."/>
            <person name="Asselin J."/>
            <person name="Beer S."/>
            <person name="Bruberg M.B."/>
            <person name="Crampton B."/>
            <person name="Venter S."/>
            <person name="Arnold D."/>
            <person name="Denman S."/>
        </authorList>
    </citation>
    <scope>NUCLEOTIDE SEQUENCE [LARGE SCALE GENOMIC DNA]</scope>
    <source>
        <strain evidence="1 2">L72c</strain>
    </source>
</reference>
<accession>A0ABS6L1K6</accession>
<dbReference type="RefSeq" id="WP_129953856.1">
    <property type="nucleotide sequence ID" value="NZ_JAFMOT010000186.1"/>
</dbReference>
<keyword evidence="2" id="KW-1185">Reference proteome</keyword>
<proteinExistence type="predicted"/>